<dbReference type="STRING" id="703135.A0A2A9NB76"/>
<dbReference type="Pfam" id="PF03105">
    <property type="entry name" value="SPX"/>
    <property type="match status" value="1"/>
</dbReference>
<organism evidence="7 8">
    <name type="scientific">Amanita thiersii Skay4041</name>
    <dbReference type="NCBI Taxonomy" id="703135"/>
    <lineage>
        <taxon>Eukaryota</taxon>
        <taxon>Fungi</taxon>
        <taxon>Dikarya</taxon>
        <taxon>Basidiomycota</taxon>
        <taxon>Agaricomycotina</taxon>
        <taxon>Agaricomycetes</taxon>
        <taxon>Agaricomycetidae</taxon>
        <taxon>Agaricales</taxon>
        <taxon>Pluteineae</taxon>
        <taxon>Amanitaceae</taxon>
        <taxon>Amanita</taxon>
    </lineage>
</organism>
<sequence length="508" mass="57197">MHYSKTYAQILLGLPLELRENAIEYRKLKKIINQVVRELSSLGLSPSVLHGLLESESLQNESSGKEENVTISIQAPNKTEPSLHLPARIIYELNENSNRFEPRLRLLTVHTTSILNTPCPTTICSTGQTANVAENPNVEYLNITERSISCWPFHGPFADGDKSSENSDVGQLVPSPECHSLANEVVIPLQADAAFFQLLSSTLKSVAVHLAALHEDFVRNLQDLSQTIGNMAKPSSSLSLHTFRPYSSFSSHAGLIRAPSIRPKKTDLYLWRKVFQLYIECEIFHSLHEKDRGERSSEESHRRLQLFVGRLASQGLSDSQQLRSKQNQNALNVFLELNLFVLNIKKFQDANIEATRKILKKHTKRTALKLPIPVTLSQISESGSLHLPRMLVQAIGEILLPIIPHVDDYACAICTGIAFKPIRLCCGHLFCVRCLVKMQKRLQANCPICRSSTVLKADKSNVDWALVNFMQDWFPVEAREKLLSNEQEAIEEELKELGFDLDRSCLVM</sequence>
<evidence type="ECO:0000256" key="1">
    <source>
        <dbReference type="ARBA" id="ARBA00022723"/>
    </source>
</evidence>
<keyword evidence="3" id="KW-0862">Zinc</keyword>
<dbReference type="InterPro" id="IPR018957">
    <property type="entry name" value="Znf_C3HC4_RING-type"/>
</dbReference>
<evidence type="ECO:0000259" key="6">
    <source>
        <dbReference type="PROSITE" id="PS51382"/>
    </source>
</evidence>
<dbReference type="Gene3D" id="3.30.40.10">
    <property type="entry name" value="Zinc/RING finger domain, C3HC4 (zinc finger)"/>
    <property type="match status" value="1"/>
</dbReference>
<evidence type="ECO:0000256" key="3">
    <source>
        <dbReference type="ARBA" id="ARBA00022833"/>
    </source>
</evidence>
<feature type="domain" description="RING-type" evidence="5">
    <location>
        <begin position="411"/>
        <end position="450"/>
    </location>
</feature>
<evidence type="ECO:0000256" key="4">
    <source>
        <dbReference type="PROSITE-ProRule" id="PRU00175"/>
    </source>
</evidence>
<proteinExistence type="predicted"/>
<keyword evidence="8" id="KW-1185">Reference proteome</keyword>
<dbReference type="PROSITE" id="PS51382">
    <property type="entry name" value="SPX"/>
    <property type="match status" value="1"/>
</dbReference>
<dbReference type="Proteomes" id="UP000242287">
    <property type="component" value="Unassembled WGS sequence"/>
</dbReference>
<dbReference type="Pfam" id="PF00097">
    <property type="entry name" value="zf-C3HC4"/>
    <property type="match status" value="1"/>
</dbReference>
<evidence type="ECO:0000256" key="2">
    <source>
        <dbReference type="ARBA" id="ARBA00022771"/>
    </source>
</evidence>
<dbReference type="GO" id="GO:0008270">
    <property type="term" value="F:zinc ion binding"/>
    <property type="evidence" value="ECO:0007669"/>
    <property type="project" value="UniProtKB-KW"/>
</dbReference>
<dbReference type="PROSITE" id="PS00518">
    <property type="entry name" value="ZF_RING_1"/>
    <property type="match status" value="1"/>
</dbReference>
<feature type="domain" description="SPX" evidence="6">
    <location>
        <begin position="1"/>
        <end position="376"/>
    </location>
</feature>
<dbReference type="OrthoDB" id="5588846at2759"/>
<dbReference type="SMART" id="SM00184">
    <property type="entry name" value="RING"/>
    <property type="match status" value="1"/>
</dbReference>
<reference evidence="7 8" key="1">
    <citation type="submission" date="2014-02" db="EMBL/GenBank/DDBJ databases">
        <title>Transposable element dynamics among asymbiotic and ectomycorrhizal Amanita fungi.</title>
        <authorList>
            <consortium name="DOE Joint Genome Institute"/>
            <person name="Hess J."/>
            <person name="Skrede I."/>
            <person name="Wolfe B."/>
            <person name="LaButti K."/>
            <person name="Ohm R.A."/>
            <person name="Grigoriev I.V."/>
            <person name="Pringle A."/>
        </authorList>
    </citation>
    <scope>NUCLEOTIDE SEQUENCE [LARGE SCALE GENOMIC DNA]</scope>
    <source>
        <strain evidence="7 8">SKay4041</strain>
    </source>
</reference>
<dbReference type="SUPFAM" id="SSF57850">
    <property type="entry name" value="RING/U-box"/>
    <property type="match status" value="1"/>
</dbReference>
<dbReference type="InterPro" id="IPR001841">
    <property type="entry name" value="Znf_RING"/>
</dbReference>
<dbReference type="InterPro" id="IPR004331">
    <property type="entry name" value="SPX_dom"/>
</dbReference>
<evidence type="ECO:0000259" key="5">
    <source>
        <dbReference type="PROSITE" id="PS50089"/>
    </source>
</evidence>
<name>A0A2A9NB76_9AGAR</name>
<dbReference type="EMBL" id="KZ302612">
    <property type="protein sequence ID" value="PFH45026.1"/>
    <property type="molecule type" value="Genomic_DNA"/>
</dbReference>
<accession>A0A2A9NB76</accession>
<protein>
    <recommendedName>
        <fullName evidence="9">RING-type domain-containing protein</fullName>
    </recommendedName>
</protein>
<dbReference type="PROSITE" id="PS50089">
    <property type="entry name" value="ZF_RING_2"/>
    <property type="match status" value="1"/>
</dbReference>
<dbReference type="InterPro" id="IPR017907">
    <property type="entry name" value="Znf_RING_CS"/>
</dbReference>
<dbReference type="InterPro" id="IPR013083">
    <property type="entry name" value="Znf_RING/FYVE/PHD"/>
</dbReference>
<evidence type="ECO:0008006" key="9">
    <source>
        <dbReference type="Google" id="ProtNLM"/>
    </source>
</evidence>
<keyword evidence="2 4" id="KW-0863">Zinc-finger</keyword>
<dbReference type="PANTHER" id="PTHR23327:SF51">
    <property type="entry name" value="TRANSCRIPTIONAL REGULATOR OF YEAST FORM ADHERENCE 3"/>
    <property type="match status" value="1"/>
</dbReference>
<evidence type="ECO:0000313" key="7">
    <source>
        <dbReference type="EMBL" id="PFH45026.1"/>
    </source>
</evidence>
<dbReference type="PANTHER" id="PTHR23327">
    <property type="entry name" value="RING FINGER PROTEIN 127"/>
    <property type="match status" value="1"/>
</dbReference>
<keyword evidence="1" id="KW-0479">Metal-binding</keyword>
<dbReference type="AlphaFoldDB" id="A0A2A9NB76"/>
<gene>
    <name evidence="7" type="ORF">AMATHDRAFT_10181</name>
</gene>
<evidence type="ECO:0000313" key="8">
    <source>
        <dbReference type="Proteomes" id="UP000242287"/>
    </source>
</evidence>